<proteinExistence type="predicted"/>
<comment type="caution">
    <text evidence="2">The sequence shown here is derived from an EMBL/GenBank/DDBJ whole genome shotgun (WGS) entry which is preliminary data.</text>
</comment>
<keyword evidence="3" id="KW-1185">Reference proteome</keyword>
<dbReference type="Pfam" id="PF08737">
    <property type="entry name" value="Rgp1"/>
    <property type="match status" value="1"/>
</dbReference>
<accession>A0ABR1XCZ4</accession>
<gene>
    <name evidence="2" type="ORF">PG997_001251</name>
</gene>
<evidence type="ECO:0000256" key="1">
    <source>
        <dbReference type="SAM" id="MobiDB-lite"/>
    </source>
</evidence>
<reference evidence="2 3" key="1">
    <citation type="submission" date="2023-01" db="EMBL/GenBank/DDBJ databases">
        <title>Analysis of 21 Apiospora genomes using comparative genomics revels a genus with tremendous synthesis potential of carbohydrate active enzymes and secondary metabolites.</title>
        <authorList>
            <person name="Sorensen T."/>
        </authorList>
    </citation>
    <scope>NUCLEOTIDE SEQUENCE [LARGE SCALE GENOMIC DNA]</scope>
    <source>
        <strain evidence="2 3">CBS 114990</strain>
    </source>
</reference>
<dbReference type="Proteomes" id="UP001433268">
    <property type="component" value="Unassembled WGS sequence"/>
</dbReference>
<dbReference type="RefSeq" id="XP_066675339.1">
    <property type="nucleotide sequence ID" value="XM_066805566.1"/>
</dbReference>
<dbReference type="InterPro" id="IPR014848">
    <property type="entry name" value="Rgp1"/>
</dbReference>
<evidence type="ECO:0000313" key="2">
    <source>
        <dbReference type="EMBL" id="KAK8094566.1"/>
    </source>
</evidence>
<dbReference type="EMBL" id="JAQQWN010000002">
    <property type="protein sequence ID" value="KAK8094566.1"/>
    <property type="molecule type" value="Genomic_DNA"/>
</dbReference>
<name>A0ABR1XCZ4_9PEZI</name>
<protein>
    <recommendedName>
        <fullName evidence="4">Rgp1</fullName>
    </recommendedName>
</protein>
<sequence length="792" mass="85303">MSPDSSSNIRVFIHWNDQTVFAGEDIKCNITFKNVARPIQTSHNTPLDRSRQPSPLLGTPRKPSSNSIGLAPPAATRGRGHRSTLSLNVPASSVRSRNATTQWIPPQPPPTTRPGHAHKRSLSIVSIGSNATVEEQSQTNGVKLSPQRPARGHGRSAIGYVALSAIYWLAGFSHVQYPIIAALKTRPGERGPGQMPEFKFPMISSPLSGPGETSPGTQEEEYNLTPVSTAGTSVTLPVRSRDSIPIITENSVAPAARILSTTSMAGGTPRSSGEFYSMSNNSSETLASEYVTQPLRNGARPPHFRRSSNMSMLGQAKLPEALMMGYAQVQGSFTLDGSLIELAPFEQVKRKAVLGGQGGGVIGIDTPKRDSGLLKSFGWGSWSSSIGELLGAGELSSMKDMRGAASSKSIPLLSTPQTILFVDLNLAPGESRTYEYTFRLPKGLPPTHRGKAIKISYSVVIGTQRPGGTREQQVKSVEIPFRVLGSVNSHGEILGHDLMSPYILLRDAGKSRLLDKMANGFDFPKAEKAPRPNSTMNGFLDYVNELLDQPRNGMGLLSPTAGGPSSRRPSIFEEASSAKEAIDMAIMRSNLASESGQSNNRFEIARNGQRVAVVMLARPAYRLGESVTMAIDFTGAETPCYAIHAALETSERIDPSLAIRSEASVHRVTRKTFGSASEATLFARRIVFNPTIPINATPEFVTSGLSLEWKIRIEFVVPSSSVEDAEGDRRAQGPHPLLEEIARDDRGGLVLVAAENLECESFEVAVPLKVYGAICDGLERLERDEAEEGLAV</sequence>
<feature type="region of interest" description="Disordered" evidence="1">
    <location>
        <begin position="41"/>
        <end position="118"/>
    </location>
</feature>
<evidence type="ECO:0008006" key="4">
    <source>
        <dbReference type="Google" id="ProtNLM"/>
    </source>
</evidence>
<dbReference type="GeneID" id="92038626"/>
<feature type="compositionally biased region" description="Polar residues" evidence="1">
    <location>
        <begin position="83"/>
        <end position="99"/>
    </location>
</feature>
<organism evidence="2 3">
    <name type="scientific">Apiospora hydei</name>
    <dbReference type="NCBI Taxonomy" id="1337664"/>
    <lineage>
        <taxon>Eukaryota</taxon>
        <taxon>Fungi</taxon>
        <taxon>Dikarya</taxon>
        <taxon>Ascomycota</taxon>
        <taxon>Pezizomycotina</taxon>
        <taxon>Sordariomycetes</taxon>
        <taxon>Xylariomycetidae</taxon>
        <taxon>Amphisphaeriales</taxon>
        <taxon>Apiosporaceae</taxon>
        <taxon>Apiospora</taxon>
    </lineage>
</organism>
<evidence type="ECO:0000313" key="3">
    <source>
        <dbReference type="Proteomes" id="UP001433268"/>
    </source>
</evidence>
<feature type="region of interest" description="Disordered" evidence="1">
    <location>
        <begin position="132"/>
        <end position="153"/>
    </location>
</feature>
<dbReference type="PANTHER" id="PTHR12507">
    <property type="entry name" value="REDUCED GROWTH PHENOTYPE 1 RGP1, YEAST -RELATED"/>
    <property type="match status" value="1"/>
</dbReference>
<feature type="compositionally biased region" description="Polar residues" evidence="1">
    <location>
        <begin position="132"/>
        <end position="142"/>
    </location>
</feature>